<dbReference type="Gene3D" id="3.40.30.10">
    <property type="entry name" value="Glutaredoxin"/>
    <property type="match status" value="1"/>
</dbReference>
<feature type="signal peptide" evidence="7">
    <location>
        <begin position="1"/>
        <end position="29"/>
    </location>
</feature>
<evidence type="ECO:0000256" key="5">
    <source>
        <dbReference type="ARBA" id="ARBA00023136"/>
    </source>
</evidence>
<keyword evidence="3" id="KW-0201">Cytochrome c-type biogenesis</keyword>
<proteinExistence type="predicted"/>
<dbReference type="Pfam" id="PF11412">
    <property type="entry name" value="DsbD_N"/>
    <property type="match status" value="1"/>
</dbReference>
<feature type="chain" id="PRO_5007469347" evidence="7">
    <location>
        <begin position="30"/>
        <end position="688"/>
    </location>
</feature>
<feature type="transmembrane region" description="Helical" evidence="6">
    <location>
        <begin position="509"/>
        <end position="528"/>
    </location>
</feature>
<accession>A0A136A2V5</accession>
<feature type="transmembrane region" description="Helical" evidence="6">
    <location>
        <begin position="372"/>
        <end position="391"/>
    </location>
</feature>
<feature type="transmembrane region" description="Helical" evidence="6">
    <location>
        <begin position="443"/>
        <end position="465"/>
    </location>
</feature>
<dbReference type="PANTHER" id="PTHR32234">
    <property type="entry name" value="THIOL:DISULFIDE INTERCHANGE PROTEIN DSBD"/>
    <property type="match status" value="1"/>
</dbReference>
<dbReference type="InterPro" id="IPR035671">
    <property type="entry name" value="DsbD_gamma"/>
</dbReference>
<evidence type="ECO:0000313" key="10">
    <source>
        <dbReference type="EMBL" id="KXI29566.1"/>
    </source>
</evidence>
<feature type="domain" description="Thiol:disulfide interchange protein DsbD N-terminal" evidence="9">
    <location>
        <begin position="43"/>
        <end position="159"/>
    </location>
</feature>
<dbReference type="STRING" id="1799789.AX660_05795"/>
<gene>
    <name evidence="10" type="ORF">AX660_05795</name>
</gene>
<evidence type="ECO:0000256" key="1">
    <source>
        <dbReference type="ARBA" id="ARBA00004141"/>
    </source>
</evidence>
<keyword evidence="2 6" id="KW-0812">Transmembrane</keyword>
<feature type="transmembrane region" description="Helical" evidence="6">
    <location>
        <begin position="332"/>
        <end position="352"/>
    </location>
</feature>
<keyword evidence="7" id="KW-0732">Signal</keyword>
<feature type="transmembrane region" description="Helical" evidence="6">
    <location>
        <begin position="486"/>
        <end position="503"/>
    </location>
</feature>
<dbReference type="Pfam" id="PF13899">
    <property type="entry name" value="Thioredoxin_7"/>
    <property type="match status" value="1"/>
</dbReference>
<feature type="transmembrane region" description="Helical" evidence="6">
    <location>
        <begin position="412"/>
        <end position="437"/>
    </location>
</feature>
<evidence type="ECO:0000313" key="11">
    <source>
        <dbReference type="Proteomes" id="UP000070299"/>
    </source>
</evidence>
<keyword evidence="11" id="KW-1185">Reference proteome</keyword>
<evidence type="ECO:0000256" key="7">
    <source>
        <dbReference type="SAM" id="SignalP"/>
    </source>
</evidence>
<dbReference type="GO" id="GO:0015035">
    <property type="term" value="F:protein-disulfide reductase activity"/>
    <property type="evidence" value="ECO:0007669"/>
    <property type="project" value="TreeGrafter"/>
</dbReference>
<evidence type="ECO:0000256" key="4">
    <source>
        <dbReference type="ARBA" id="ARBA00022989"/>
    </source>
</evidence>
<feature type="transmembrane region" description="Helical" evidence="6">
    <location>
        <begin position="535"/>
        <end position="554"/>
    </location>
</feature>
<evidence type="ECO:0000259" key="9">
    <source>
        <dbReference type="Pfam" id="PF11412"/>
    </source>
</evidence>
<dbReference type="InterPro" id="IPR003834">
    <property type="entry name" value="Cyt_c_assmbl_TM_dom"/>
</dbReference>
<protein>
    <submittedName>
        <fullName evidence="10">Uncharacterized protein</fullName>
    </submittedName>
</protein>
<dbReference type="CDD" id="cd02953">
    <property type="entry name" value="DsbDgamma"/>
    <property type="match status" value="1"/>
</dbReference>
<dbReference type="AlphaFoldDB" id="A0A136A2V5"/>
<evidence type="ECO:0000256" key="3">
    <source>
        <dbReference type="ARBA" id="ARBA00022748"/>
    </source>
</evidence>
<keyword evidence="5 6" id="KW-0472">Membrane</keyword>
<dbReference type="RefSeq" id="WP_068372255.1">
    <property type="nucleotide sequence ID" value="NZ_LSNE01000003.1"/>
</dbReference>
<dbReference type="InterPro" id="IPR036249">
    <property type="entry name" value="Thioredoxin-like_sf"/>
</dbReference>
<dbReference type="PANTHER" id="PTHR32234:SF3">
    <property type="entry name" value="SUPPRESSION OF COPPER SENSITIVITY PROTEIN"/>
    <property type="match status" value="1"/>
</dbReference>
<comment type="subcellular location">
    <subcellularLocation>
        <location evidence="1">Membrane</location>
        <topology evidence="1">Multi-pass membrane protein</topology>
    </subcellularLocation>
</comment>
<dbReference type="OrthoDB" id="9811036at2"/>
<sequence length="688" mass="75819">MKTAWSRILCKTFYLAFFVSASLVFHAQAQDIRSASGPHIEVKLLNQHSALVPGQSTTLGILLSPEPGWHTYWRNSGDSGEAPTVSWQTNAPLSFGDIQWPLPHAIPVAHLVNYGYDSNNLLMVTVTAPADLPLDQPINIVADLSWLVCKEDCIPGWATLSITLPVQTTNSPSTDAPIFSATQQLLPQQQQLSGQFEITEEHIVVQIADIDTTKWYLFPFRSDLIQHAAPQTIIEDSGVTRFLIPRSAYFNGKAEQLDWLLSDGKQAYYLTTLANLSSSTTSKSMTLFTLLSFSLMAFVGGLILNLMPCVLPILSIKAMALQSTQQSLSHKLAYLVGVVLCFNLFALIIFLLQQSGQQVGWGFHMQEPIVVVSLAFLFTFIALVLLDALSVSSRFSGIGQSLVAGDSAGAHFATGALAVVVASPCTAPFMAAALGIALVSQPYVTFIIFNALALGFALPMTLLFLSRRAMAWLPKPGVWMQTFKQFLAFPMFITVAWLCWVYAGQAGSQAQFALLLALICFSMFAWLLSRSVKSLAKGLYTVGLVMSLVLPYVISVNINKPTIGDSKQTHYSPFETKLINKLRDENQVVLVNMTADWCITCKVNEQVAFSSDKVTNLFAQEDVHYIVGDWTNKNREILTFLNQYERAGVPLYVVYAGRQYEQVLPQILTPATIIDAINTAKEELYHVK</sequence>
<comment type="caution">
    <text evidence="10">The sequence shown here is derived from an EMBL/GenBank/DDBJ whole genome shotgun (WGS) entry which is preliminary data.</text>
</comment>
<evidence type="ECO:0000256" key="2">
    <source>
        <dbReference type="ARBA" id="ARBA00022692"/>
    </source>
</evidence>
<dbReference type="SUPFAM" id="SSF52833">
    <property type="entry name" value="Thioredoxin-like"/>
    <property type="match status" value="1"/>
</dbReference>
<reference evidence="11" key="1">
    <citation type="submission" date="2016-02" db="EMBL/GenBank/DDBJ databases">
        <authorList>
            <person name="Schultz-Johansen M."/>
            <person name="Glaring M.A."/>
            <person name="Bech P.K."/>
            <person name="Stougaard P."/>
        </authorList>
    </citation>
    <scope>NUCLEOTIDE SEQUENCE [LARGE SCALE GENOMIC DNA]</scope>
    <source>
        <strain evidence="11">S66</strain>
    </source>
</reference>
<dbReference type="InterPro" id="IPR028250">
    <property type="entry name" value="DsbDN"/>
</dbReference>
<dbReference type="GO" id="GO:0017004">
    <property type="term" value="P:cytochrome complex assembly"/>
    <property type="evidence" value="ECO:0007669"/>
    <property type="project" value="UniProtKB-KW"/>
</dbReference>
<dbReference type="Pfam" id="PF02683">
    <property type="entry name" value="DsbD_TM"/>
    <property type="match status" value="1"/>
</dbReference>
<dbReference type="GO" id="GO:0045454">
    <property type="term" value="P:cell redox homeostasis"/>
    <property type="evidence" value="ECO:0007669"/>
    <property type="project" value="TreeGrafter"/>
</dbReference>
<evidence type="ECO:0000256" key="6">
    <source>
        <dbReference type="SAM" id="Phobius"/>
    </source>
</evidence>
<keyword evidence="4 6" id="KW-1133">Transmembrane helix</keyword>
<organism evidence="10 11">
    <name type="scientific">Paraglaciecola hydrolytica</name>
    <dbReference type="NCBI Taxonomy" id="1799789"/>
    <lineage>
        <taxon>Bacteria</taxon>
        <taxon>Pseudomonadati</taxon>
        <taxon>Pseudomonadota</taxon>
        <taxon>Gammaproteobacteria</taxon>
        <taxon>Alteromonadales</taxon>
        <taxon>Alteromonadaceae</taxon>
        <taxon>Paraglaciecola</taxon>
    </lineage>
</organism>
<evidence type="ECO:0000259" key="8">
    <source>
        <dbReference type="Pfam" id="PF02683"/>
    </source>
</evidence>
<feature type="transmembrane region" description="Helical" evidence="6">
    <location>
        <begin position="287"/>
        <end position="311"/>
    </location>
</feature>
<dbReference type="GO" id="GO:0016020">
    <property type="term" value="C:membrane"/>
    <property type="evidence" value="ECO:0007669"/>
    <property type="project" value="UniProtKB-SubCell"/>
</dbReference>
<dbReference type="Proteomes" id="UP000070299">
    <property type="component" value="Unassembled WGS sequence"/>
</dbReference>
<name>A0A136A2V5_9ALTE</name>
<feature type="domain" description="Cytochrome C biogenesis protein transmembrane" evidence="8">
    <location>
        <begin position="294"/>
        <end position="498"/>
    </location>
</feature>
<dbReference type="EMBL" id="LSNE01000003">
    <property type="protein sequence ID" value="KXI29566.1"/>
    <property type="molecule type" value="Genomic_DNA"/>
</dbReference>